<gene>
    <name evidence="1" type="ORF">Prum_035000</name>
</gene>
<organism evidence="1 2">
    <name type="scientific">Phytohabitans rumicis</name>
    <dbReference type="NCBI Taxonomy" id="1076125"/>
    <lineage>
        <taxon>Bacteria</taxon>
        <taxon>Bacillati</taxon>
        <taxon>Actinomycetota</taxon>
        <taxon>Actinomycetes</taxon>
        <taxon>Micromonosporales</taxon>
        <taxon>Micromonosporaceae</taxon>
    </lineage>
</organism>
<dbReference type="InterPro" id="IPR009959">
    <property type="entry name" value="Cyclase_SnoaL-like"/>
</dbReference>
<accession>A0A6V8L4G8</accession>
<dbReference type="Gene3D" id="3.10.450.50">
    <property type="match status" value="1"/>
</dbReference>
<dbReference type="EMBL" id="BLPG01000001">
    <property type="protein sequence ID" value="GFJ89858.1"/>
    <property type="molecule type" value="Genomic_DNA"/>
</dbReference>
<dbReference type="GO" id="GO:0030638">
    <property type="term" value="P:polyketide metabolic process"/>
    <property type="evidence" value="ECO:0007669"/>
    <property type="project" value="InterPro"/>
</dbReference>
<keyword evidence="2" id="KW-1185">Reference proteome</keyword>
<evidence type="ECO:0000313" key="2">
    <source>
        <dbReference type="Proteomes" id="UP000482960"/>
    </source>
</evidence>
<dbReference type="Pfam" id="PF07366">
    <property type="entry name" value="SnoaL"/>
    <property type="match status" value="1"/>
</dbReference>
<dbReference type="InterPro" id="IPR032710">
    <property type="entry name" value="NTF2-like_dom_sf"/>
</dbReference>
<dbReference type="PANTHER" id="PTHR38436:SF1">
    <property type="entry name" value="ESTER CYCLASE"/>
    <property type="match status" value="1"/>
</dbReference>
<evidence type="ECO:0000313" key="1">
    <source>
        <dbReference type="EMBL" id="GFJ89858.1"/>
    </source>
</evidence>
<proteinExistence type="predicted"/>
<protein>
    <recommendedName>
        <fullName evidence="3">Ester cyclase</fullName>
    </recommendedName>
</protein>
<dbReference type="SUPFAM" id="SSF54427">
    <property type="entry name" value="NTF2-like"/>
    <property type="match status" value="1"/>
</dbReference>
<dbReference type="Proteomes" id="UP000482960">
    <property type="component" value="Unassembled WGS sequence"/>
</dbReference>
<reference evidence="1 2" key="1">
    <citation type="submission" date="2020-03" db="EMBL/GenBank/DDBJ databases">
        <title>Whole genome shotgun sequence of Phytohabitans rumicis NBRC 108638.</title>
        <authorList>
            <person name="Komaki H."/>
            <person name="Tamura T."/>
        </authorList>
    </citation>
    <scope>NUCLEOTIDE SEQUENCE [LARGE SCALE GENOMIC DNA]</scope>
    <source>
        <strain evidence="1 2">NBRC 108638</strain>
    </source>
</reference>
<evidence type="ECO:0008006" key="3">
    <source>
        <dbReference type="Google" id="ProtNLM"/>
    </source>
</evidence>
<dbReference type="RefSeq" id="WP_173077358.1">
    <property type="nucleotide sequence ID" value="NZ_BLPG01000001.1"/>
</dbReference>
<dbReference type="AlphaFoldDB" id="A0A6V8L4G8"/>
<sequence length="175" mass="19698">MVDVDSVARRFVADVWNGEREETAYDLVAGDCPGLGTTGPEGVLAWHRDRRSSFPDQRYKIVDLLVDGERAAIHWRAAGTQMGPFGPVPPTGQVVSYSGATFLRFDADGKISDIWSVNELFQVLQQLGVDFLPLHLCLRVWRRREWSAPRSLDRRRPAVIMRLAVERALARTPTP</sequence>
<name>A0A6V8L4G8_9ACTN</name>
<comment type="caution">
    <text evidence="1">The sequence shown here is derived from an EMBL/GenBank/DDBJ whole genome shotgun (WGS) entry which is preliminary data.</text>
</comment>
<reference evidence="1 2" key="2">
    <citation type="submission" date="2020-03" db="EMBL/GenBank/DDBJ databases">
        <authorList>
            <person name="Ichikawa N."/>
            <person name="Kimura A."/>
            <person name="Kitahashi Y."/>
            <person name="Uohara A."/>
        </authorList>
    </citation>
    <scope>NUCLEOTIDE SEQUENCE [LARGE SCALE GENOMIC DNA]</scope>
    <source>
        <strain evidence="1 2">NBRC 108638</strain>
    </source>
</reference>
<dbReference type="PANTHER" id="PTHR38436">
    <property type="entry name" value="POLYKETIDE CYCLASE SNOAL-LIKE DOMAIN"/>
    <property type="match status" value="1"/>
</dbReference>